<keyword evidence="2" id="KW-0732">Signal</keyword>
<keyword evidence="4" id="KW-1185">Reference proteome</keyword>
<dbReference type="EMBL" id="JAWJZY010000004">
    <property type="protein sequence ID" value="MEE8659301.1"/>
    <property type="molecule type" value="Genomic_DNA"/>
</dbReference>
<dbReference type="InterPro" id="IPR025961">
    <property type="entry name" value="Metal_resist"/>
</dbReference>
<evidence type="ECO:0000256" key="1">
    <source>
        <dbReference type="SAM" id="MobiDB-lite"/>
    </source>
</evidence>
<name>A0ABU7U5R2_9PROT</name>
<dbReference type="PROSITE" id="PS51257">
    <property type="entry name" value="PROKAR_LIPOPROTEIN"/>
    <property type="match status" value="1"/>
</dbReference>
<reference evidence="3 4" key="1">
    <citation type="submission" date="2023-10" db="EMBL/GenBank/DDBJ databases">
        <title>Sorlinia euscelidii gen. nov., sp. nov., an acetic acid bacteria isolated from the gut of Euscelidius variegatus emitter.</title>
        <authorList>
            <person name="Michoud G."/>
            <person name="Marasco R."/>
            <person name="Seferji K."/>
            <person name="Gonella E."/>
            <person name="Garuglieri E."/>
            <person name="Alma A."/>
            <person name="Mapelli F."/>
            <person name="Borin S."/>
            <person name="Daffonchio D."/>
            <person name="Crotti E."/>
        </authorList>
    </citation>
    <scope>NUCLEOTIDE SEQUENCE [LARGE SCALE GENOMIC DNA]</scope>
    <source>
        <strain evidence="3 4">EV16P</strain>
    </source>
</reference>
<accession>A0ABU7U5R2</accession>
<evidence type="ECO:0000256" key="2">
    <source>
        <dbReference type="SAM" id="SignalP"/>
    </source>
</evidence>
<dbReference type="Gene3D" id="1.20.120.1490">
    <property type="match status" value="1"/>
</dbReference>
<proteinExistence type="predicted"/>
<feature type="chain" id="PRO_5047102803" evidence="2">
    <location>
        <begin position="25"/>
        <end position="164"/>
    </location>
</feature>
<evidence type="ECO:0000313" key="4">
    <source>
        <dbReference type="Proteomes" id="UP001312908"/>
    </source>
</evidence>
<dbReference type="RefSeq" id="WP_418115482.1">
    <property type="nucleotide sequence ID" value="NZ_JAWJZZ010000003.1"/>
</dbReference>
<gene>
    <name evidence="3" type="ORF">DOFOFD_09800</name>
</gene>
<feature type="compositionally biased region" description="Pro residues" evidence="1">
    <location>
        <begin position="153"/>
        <end position="164"/>
    </location>
</feature>
<evidence type="ECO:0000313" key="3">
    <source>
        <dbReference type="EMBL" id="MEE8659301.1"/>
    </source>
</evidence>
<feature type="region of interest" description="Disordered" evidence="1">
    <location>
        <begin position="145"/>
        <end position="164"/>
    </location>
</feature>
<organism evidence="3 4">
    <name type="scientific">Sorlinia euscelidii</name>
    <dbReference type="NCBI Taxonomy" id="3081148"/>
    <lineage>
        <taxon>Bacteria</taxon>
        <taxon>Pseudomonadati</taxon>
        <taxon>Pseudomonadota</taxon>
        <taxon>Alphaproteobacteria</taxon>
        <taxon>Acetobacterales</taxon>
        <taxon>Acetobacteraceae</taxon>
        <taxon>Sorlinia</taxon>
    </lineage>
</organism>
<dbReference type="Pfam" id="PF13801">
    <property type="entry name" value="Metal_resist"/>
    <property type="match status" value="1"/>
</dbReference>
<dbReference type="Proteomes" id="UP001312908">
    <property type="component" value="Unassembled WGS sequence"/>
</dbReference>
<comment type="caution">
    <text evidence="3">The sequence shown here is derived from an EMBL/GenBank/DDBJ whole genome shotgun (WGS) entry which is preliminary data.</text>
</comment>
<sequence length="164" mass="17952">MPFRKIFSSLAVATMACTAMPAIAVSPLPPPLMMHAPPLPALIQNEAHLTPAQNNKIRMIMEANRDKVMARHNDDRAVDDRISAALLVKGDVDKKAVDDLVKQKIALHEQAEQQRVAELIAIHDVLTPDQREAVKNAYDEAGKLSARLRDMMAPPPPPPPPPAL</sequence>
<protein>
    <submittedName>
        <fullName evidence="3">Uncharacterized protein</fullName>
    </submittedName>
</protein>
<feature type="signal peptide" evidence="2">
    <location>
        <begin position="1"/>
        <end position="24"/>
    </location>
</feature>